<evidence type="ECO:0000313" key="2">
    <source>
        <dbReference type="EMBL" id="GAG13133.1"/>
    </source>
</evidence>
<accession>X0VKX5</accession>
<organism evidence="2">
    <name type="scientific">marine sediment metagenome</name>
    <dbReference type="NCBI Taxonomy" id="412755"/>
    <lineage>
        <taxon>unclassified sequences</taxon>
        <taxon>metagenomes</taxon>
        <taxon>ecological metagenomes</taxon>
    </lineage>
</organism>
<feature type="region of interest" description="Disordered" evidence="1">
    <location>
        <begin position="85"/>
        <end position="106"/>
    </location>
</feature>
<proteinExistence type="predicted"/>
<protein>
    <submittedName>
        <fullName evidence="2">Uncharacterized protein</fullName>
    </submittedName>
</protein>
<sequence>MASDMCKMDSYNFSIPAFISNCGFCVWPFGRSRFYIFYFVYELNYSLHPDITARGCYVRYLDDWFEYAAESTIIDGIGISGRRTSRQPLNNPARNTKMAGSGLLVE</sequence>
<dbReference type="AlphaFoldDB" id="X0VKX5"/>
<comment type="caution">
    <text evidence="2">The sequence shown here is derived from an EMBL/GenBank/DDBJ whole genome shotgun (WGS) entry which is preliminary data.</text>
</comment>
<reference evidence="2" key="1">
    <citation type="journal article" date="2014" name="Front. Microbiol.">
        <title>High frequency of phylogenetically diverse reductive dehalogenase-homologous genes in deep subseafloor sedimentary metagenomes.</title>
        <authorList>
            <person name="Kawai M."/>
            <person name="Futagami T."/>
            <person name="Toyoda A."/>
            <person name="Takaki Y."/>
            <person name="Nishi S."/>
            <person name="Hori S."/>
            <person name="Arai W."/>
            <person name="Tsubouchi T."/>
            <person name="Morono Y."/>
            <person name="Uchiyama I."/>
            <person name="Ito T."/>
            <person name="Fujiyama A."/>
            <person name="Inagaki F."/>
            <person name="Takami H."/>
        </authorList>
    </citation>
    <scope>NUCLEOTIDE SEQUENCE</scope>
    <source>
        <strain evidence="2">Expedition CK06-06</strain>
    </source>
</reference>
<name>X0VKX5_9ZZZZ</name>
<evidence type="ECO:0000256" key="1">
    <source>
        <dbReference type="SAM" id="MobiDB-lite"/>
    </source>
</evidence>
<gene>
    <name evidence="2" type="ORF">S01H1_39525</name>
</gene>
<dbReference type="EMBL" id="BARS01024952">
    <property type="protein sequence ID" value="GAG13133.1"/>
    <property type="molecule type" value="Genomic_DNA"/>
</dbReference>